<feature type="region of interest" description="Disordered" evidence="1">
    <location>
        <begin position="132"/>
        <end position="162"/>
    </location>
</feature>
<evidence type="ECO:0000256" key="1">
    <source>
        <dbReference type="SAM" id="MobiDB-lite"/>
    </source>
</evidence>
<proteinExistence type="predicted"/>
<evidence type="ECO:0000313" key="3">
    <source>
        <dbReference type="Proteomes" id="UP001159364"/>
    </source>
</evidence>
<sequence>MAQSEPNSPTTPASPSLKQKRYSLCLPSPFRKHHNHHHNHSNGDHDTDSPTALMSRSSEKPKLVRTSSLWIKSRAHEIPELKDKCRNFISRIGRHGHCHGSGRGHHRRRHSIASEFHYDAFSYSLNFDDGGDEDGVDGFQGRSFSSRLPPSPSPSSKEIACN</sequence>
<reference evidence="2 3" key="1">
    <citation type="submission" date="2021-09" db="EMBL/GenBank/DDBJ databases">
        <title>Genomic insights and catalytic innovation underlie evolution of tropane alkaloids biosynthesis.</title>
        <authorList>
            <person name="Wang Y.-J."/>
            <person name="Tian T."/>
            <person name="Huang J.-P."/>
            <person name="Huang S.-X."/>
        </authorList>
    </citation>
    <scope>NUCLEOTIDE SEQUENCE [LARGE SCALE GENOMIC DNA]</scope>
    <source>
        <strain evidence="2">KIB-2018</strain>
        <tissue evidence="2">Leaf</tissue>
    </source>
</reference>
<feature type="compositionally biased region" description="Low complexity" evidence="1">
    <location>
        <begin position="137"/>
        <end position="148"/>
    </location>
</feature>
<name>A0AAV8TNY6_9ROSI</name>
<comment type="caution">
    <text evidence="2">The sequence shown here is derived from an EMBL/GenBank/DDBJ whole genome shotgun (WGS) entry which is preliminary data.</text>
</comment>
<feature type="compositionally biased region" description="Polar residues" evidence="1">
    <location>
        <begin position="1"/>
        <end position="17"/>
    </location>
</feature>
<feature type="region of interest" description="Disordered" evidence="1">
    <location>
        <begin position="1"/>
        <end position="66"/>
    </location>
</feature>
<evidence type="ECO:0000313" key="2">
    <source>
        <dbReference type="EMBL" id="KAJ8767779.1"/>
    </source>
</evidence>
<dbReference type="Proteomes" id="UP001159364">
    <property type="component" value="Linkage Group LG04"/>
</dbReference>
<keyword evidence="3" id="KW-1185">Reference proteome</keyword>
<dbReference type="PANTHER" id="PTHR33168">
    <property type="entry name" value="STRESS INDUCED PROTEIN-RELATED"/>
    <property type="match status" value="1"/>
</dbReference>
<dbReference type="AlphaFoldDB" id="A0AAV8TNY6"/>
<organism evidence="2 3">
    <name type="scientific">Erythroxylum novogranatense</name>
    <dbReference type="NCBI Taxonomy" id="1862640"/>
    <lineage>
        <taxon>Eukaryota</taxon>
        <taxon>Viridiplantae</taxon>
        <taxon>Streptophyta</taxon>
        <taxon>Embryophyta</taxon>
        <taxon>Tracheophyta</taxon>
        <taxon>Spermatophyta</taxon>
        <taxon>Magnoliopsida</taxon>
        <taxon>eudicotyledons</taxon>
        <taxon>Gunneridae</taxon>
        <taxon>Pentapetalae</taxon>
        <taxon>rosids</taxon>
        <taxon>fabids</taxon>
        <taxon>Malpighiales</taxon>
        <taxon>Erythroxylaceae</taxon>
        <taxon>Erythroxylum</taxon>
    </lineage>
</organism>
<protein>
    <submittedName>
        <fullName evidence="2">Uncharacterized protein</fullName>
    </submittedName>
</protein>
<accession>A0AAV8TNY6</accession>
<dbReference type="EMBL" id="JAIWQS010000004">
    <property type="protein sequence ID" value="KAJ8767779.1"/>
    <property type="molecule type" value="Genomic_DNA"/>
</dbReference>
<feature type="compositionally biased region" description="Basic residues" evidence="1">
    <location>
        <begin position="30"/>
        <end position="40"/>
    </location>
</feature>
<gene>
    <name evidence="2" type="ORF">K2173_020719</name>
</gene>